<feature type="transmembrane region" description="Helical" evidence="1">
    <location>
        <begin position="81"/>
        <end position="99"/>
    </location>
</feature>
<keyword evidence="1" id="KW-0812">Transmembrane</keyword>
<evidence type="ECO:0000313" key="2">
    <source>
        <dbReference type="EMBL" id="UZF87166.1"/>
    </source>
</evidence>
<dbReference type="AlphaFoldDB" id="A0A9E7ZW80"/>
<dbReference type="EMBL" id="CP102774">
    <property type="protein sequence ID" value="UZF87166.1"/>
    <property type="molecule type" value="Genomic_DNA"/>
</dbReference>
<keyword evidence="1" id="KW-0472">Membrane</keyword>
<gene>
    <name evidence="2" type="ORF">NWE54_26030</name>
</gene>
<feature type="transmembrane region" description="Helical" evidence="1">
    <location>
        <begin position="49"/>
        <end position="69"/>
    </location>
</feature>
<name>A0A9E7ZW80_9HYPH</name>
<evidence type="ECO:0000256" key="1">
    <source>
        <dbReference type="SAM" id="Phobius"/>
    </source>
</evidence>
<feature type="transmembrane region" description="Helical" evidence="1">
    <location>
        <begin position="134"/>
        <end position="155"/>
    </location>
</feature>
<feature type="transmembrane region" description="Helical" evidence="1">
    <location>
        <begin position="104"/>
        <end position="122"/>
    </location>
</feature>
<sequence>MPNGYSRPGRRGLSSRDMATPRRCAAISRSCVDHRASALGLSLDKLRHAALVLGWAAVAVIIFATLSPLELRPHVPGFRPDGERFLAYLAATALLMLAYPQRRLVVLGAIIAIALGLEWLQTLEATRHGRPHDAIVKVIGAMIGAGFALLCERILRRFGSPS</sequence>
<protein>
    <submittedName>
        <fullName evidence="2">VanZ family protein</fullName>
    </submittedName>
</protein>
<accession>A0A9E7ZW80</accession>
<proteinExistence type="predicted"/>
<organism evidence="2">
    <name type="scientific">Bosea sp. NBC_00436</name>
    <dbReference type="NCBI Taxonomy" id="2969620"/>
    <lineage>
        <taxon>Bacteria</taxon>
        <taxon>Pseudomonadati</taxon>
        <taxon>Pseudomonadota</taxon>
        <taxon>Alphaproteobacteria</taxon>
        <taxon>Hyphomicrobiales</taxon>
        <taxon>Boseaceae</taxon>
        <taxon>Bosea</taxon>
    </lineage>
</organism>
<reference evidence="2" key="1">
    <citation type="submission" date="2022-08" db="EMBL/GenBank/DDBJ databases">
        <title>Complete Genome Sequences of 2 Bosea sp. soil isolates.</title>
        <authorList>
            <person name="Alvarez Arevalo M."/>
            <person name="Sterndorff E.B."/>
            <person name="Faurdal D."/>
            <person name="Joergensen T.S."/>
            <person name="Weber T."/>
        </authorList>
    </citation>
    <scope>NUCLEOTIDE SEQUENCE</scope>
    <source>
        <strain evidence="2">NBC_00436</strain>
    </source>
</reference>
<keyword evidence="1" id="KW-1133">Transmembrane helix</keyword>